<dbReference type="GO" id="GO:0003677">
    <property type="term" value="F:DNA binding"/>
    <property type="evidence" value="ECO:0007669"/>
    <property type="project" value="UniProtKB-KW"/>
</dbReference>
<evidence type="ECO:0000256" key="3">
    <source>
        <dbReference type="ARBA" id="ARBA00023163"/>
    </source>
</evidence>
<dbReference type="InterPro" id="IPR012318">
    <property type="entry name" value="HTH_CRP"/>
</dbReference>
<dbReference type="InterPro" id="IPR051011">
    <property type="entry name" value="Metal_resp_trans_reg"/>
</dbReference>
<dbReference type="PANTHER" id="PTHR43132">
    <property type="entry name" value="ARSENICAL RESISTANCE OPERON REPRESSOR ARSR-RELATED"/>
    <property type="match status" value="1"/>
</dbReference>
<accession>A0A1H1YJ85</accession>
<evidence type="ECO:0000256" key="1">
    <source>
        <dbReference type="ARBA" id="ARBA00023015"/>
    </source>
</evidence>
<feature type="domain" description="HTH crp-type" evidence="5">
    <location>
        <begin position="262"/>
        <end position="311"/>
    </location>
</feature>
<feature type="domain" description="HTH arsR-type" evidence="4">
    <location>
        <begin position="249"/>
        <end position="324"/>
    </location>
</feature>
<keyword evidence="3" id="KW-0804">Transcription</keyword>
<keyword evidence="1" id="KW-0805">Transcription regulation</keyword>
<keyword evidence="2" id="KW-0238">DNA-binding</keyword>
<dbReference type="OrthoDB" id="3460651at2"/>
<evidence type="ECO:0000259" key="4">
    <source>
        <dbReference type="SMART" id="SM00418"/>
    </source>
</evidence>
<dbReference type="CDD" id="cd00090">
    <property type="entry name" value="HTH_ARSR"/>
    <property type="match status" value="1"/>
</dbReference>
<evidence type="ECO:0000256" key="2">
    <source>
        <dbReference type="ARBA" id="ARBA00023125"/>
    </source>
</evidence>
<dbReference type="SUPFAM" id="SSF46785">
    <property type="entry name" value="Winged helix' DNA-binding domain"/>
    <property type="match status" value="1"/>
</dbReference>
<dbReference type="InterPro" id="IPR001845">
    <property type="entry name" value="HTH_ArsR_DNA-bd_dom"/>
</dbReference>
<dbReference type="STRING" id="630515.SAMN04489812_4616"/>
<dbReference type="PANTHER" id="PTHR43132:SF6">
    <property type="entry name" value="HTH-TYPE TRANSCRIPTIONAL REPRESSOR CZRA"/>
    <property type="match status" value="1"/>
</dbReference>
<dbReference type="RefSeq" id="WP_091527779.1">
    <property type="nucleotide sequence ID" value="NZ_LT629772.1"/>
</dbReference>
<evidence type="ECO:0008006" key="8">
    <source>
        <dbReference type="Google" id="ProtNLM"/>
    </source>
</evidence>
<gene>
    <name evidence="6" type="ORF">SAMN04489812_4616</name>
</gene>
<dbReference type="AlphaFoldDB" id="A0A1H1YJ85"/>
<sequence>MLDFILDPQVLGQTYFTISPLAEAALSLHQLGRRHDAIHARWRSRVRDRLADLDLPLLLAAVPPGPRFADCLLSPAPISRTRIEDQLDDLVKVEPAILAADLGFVWGAQLPPRLRDLVDAGSDGPARLADRFAEYWERVLRDVWPRMLAVLEADIRRRSVALSGAGLYRLLEGVHPEITVEHGTMRVDKPHLPPETLHASAMTLTPSIFGWPNLIIQDGERGRFGLIYGAQGVATTWEGLHSAPRLGGDQLALLLGRTRAEILRRADLPINTTQLARELGQSLGSVNEHLTLLRDSGLLESNRQGRSVLYSQTALARSLVSAQD</sequence>
<dbReference type="Gene3D" id="1.10.10.10">
    <property type="entry name" value="Winged helix-like DNA-binding domain superfamily/Winged helix DNA-binding domain"/>
    <property type="match status" value="1"/>
</dbReference>
<dbReference type="InterPro" id="IPR036390">
    <property type="entry name" value="WH_DNA-bd_sf"/>
</dbReference>
<dbReference type="InterPro" id="IPR045981">
    <property type="entry name" value="DUF5937"/>
</dbReference>
<evidence type="ECO:0000313" key="7">
    <source>
        <dbReference type="Proteomes" id="UP000199103"/>
    </source>
</evidence>
<reference evidence="6 7" key="1">
    <citation type="submission" date="2016-10" db="EMBL/GenBank/DDBJ databases">
        <authorList>
            <person name="de Groot N.N."/>
        </authorList>
    </citation>
    <scope>NUCLEOTIDE SEQUENCE [LARGE SCALE GENOMIC DNA]</scope>
    <source>
        <strain evidence="6 7">DSM 21800</strain>
    </source>
</reference>
<dbReference type="GO" id="GO:0003700">
    <property type="term" value="F:DNA-binding transcription factor activity"/>
    <property type="evidence" value="ECO:0007669"/>
    <property type="project" value="InterPro"/>
</dbReference>
<evidence type="ECO:0000259" key="5">
    <source>
        <dbReference type="SMART" id="SM00419"/>
    </source>
</evidence>
<name>A0A1H1YJ85_9ACTN</name>
<dbReference type="Pfam" id="PF19361">
    <property type="entry name" value="DUF5937"/>
    <property type="match status" value="1"/>
</dbReference>
<protein>
    <recommendedName>
        <fullName evidence="8">Helix-turn-helix domain-containing protein</fullName>
    </recommendedName>
</protein>
<dbReference type="InterPro" id="IPR036388">
    <property type="entry name" value="WH-like_DNA-bd_sf"/>
</dbReference>
<evidence type="ECO:0000313" key="6">
    <source>
        <dbReference type="EMBL" id="SDT21608.1"/>
    </source>
</evidence>
<dbReference type="SMART" id="SM00418">
    <property type="entry name" value="HTH_ARSR"/>
    <property type="match status" value="1"/>
</dbReference>
<dbReference type="EMBL" id="LT629772">
    <property type="protein sequence ID" value="SDT21608.1"/>
    <property type="molecule type" value="Genomic_DNA"/>
</dbReference>
<dbReference type="SMART" id="SM00419">
    <property type="entry name" value="HTH_CRP"/>
    <property type="match status" value="1"/>
</dbReference>
<organism evidence="6 7">
    <name type="scientific">Microlunatus soli</name>
    <dbReference type="NCBI Taxonomy" id="630515"/>
    <lineage>
        <taxon>Bacteria</taxon>
        <taxon>Bacillati</taxon>
        <taxon>Actinomycetota</taxon>
        <taxon>Actinomycetes</taxon>
        <taxon>Propionibacteriales</taxon>
        <taxon>Propionibacteriaceae</taxon>
        <taxon>Microlunatus</taxon>
    </lineage>
</organism>
<keyword evidence="7" id="KW-1185">Reference proteome</keyword>
<proteinExistence type="predicted"/>
<dbReference type="InterPro" id="IPR011991">
    <property type="entry name" value="ArsR-like_HTH"/>
</dbReference>
<dbReference type="Proteomes" id="UP000199103">
    <property type="component" value="Chromosome I"/>
</dbReference>